<keyword evidence="1" id="KW-0808">Transferase</keyword>
<organism evidence="1">
    <name type="scientific">Candidatus Berkiella aquae</name>
    <dbReference type="NCBI Taxonomy" id="295108"/>
    <lineage>
        <taxon>Bacteria</taxon>
        <taxon>Pseudomonadati</taxon>
        <taxon>Pseudomonadota</taxon>
        <taxon>Gammaproteobacteria</taxon>
        <taxon>Candidatus Berkiellales</taxon>
        <taxon>Candidatus Berkiellaceae</taxon>
        <taxon>Candidatus Berkiella</taxon>
    </lineage>
</organism>
<dbReference type="STRING" id="295108.HT99x_00305"/>
<proteinExistence type="predicted"/>
<dbReference type="EC" id="2.7.1.-" evidence="1"/>
<dbReference type="SUPFAM" id="SSF140931">
    <property type="entry name" value="Fic-like"/>
    <property type="match status" value="1"/>
</dbReference>
<keyword evidence="3" id="KW-1185">Reference proteome</keyword>
<reference evidence="2" key="3">
    <citation type="submission" date="2021-06" db="EMBL/GenBank/DDBJ databases">
        <title>Genomic Description and Analysis of Intracellular Bacteria, Candidatus Berkiella cookevillensis and Candidatus Berkiella aquae.</title>
        <authorList>
            <person name="Kidane D.T."/>
            <person name="Mehari Y.T."/>
            <person name="Rice F.C."/>
            <person name="Arivett B.A."/>
            <person name="Farone A.L."/>
            <person name="Berk S.G."/>
            <person name="Farone M.B."/>
        </authorList>
    </citation>
    <scope>NUCLEOTIDE SEQUENCE</scope>
    <source>
        <strain evidence="2">HT99</strain>
    </source>
</reference>
<evidence type="ECO:0000313" key="3">
    <source>
        <dbReference type="Proteomes" id="UP000051497"/>
    </source>
</evidence>
<reference evidence="2" key="2">
    <citation type="journal article" date="2016" name="Genome Announc.">
        <title>Draft Genome Sequences of Two Novel Amoeba-Resistant Intranuclear Bacteria, 'Candidatus Berkiella cookevillensis' and 'Candidatus Berkiella aquae'.</title>
        <authorList>
            <person name="Mehari Y.T."/>
            <person name="Arivett B.A."/>
            <person name="Farone A.L."/>
            <person name="Gunderson J.H."/>
            <person name="Farone M.B."/>
        </authorList>
    </citation>
    <scope>NUCLEOTIDE SEQUENCE</scope>
    <source>
        <strain evidence="2">HT99</strain>
    </source>
</reference>
<dbReference type="RefSeq" id="WP_075064944.1">
    <property type="nucleotide sequence ID" value="NZ_LKAJ02000001.1"/>
</dbReference>
<dbReference type="InterPro" id="IPR036597">
    <property type="entry name" value="Fido-like_dom_sf"/>
</dbReference>
<dbReference type="OrthoDB" id="6196979at2"/>
<dbReference type="EMBL" id="LKAJ02000001">
    <property type="protein sequence ID" value="MCS5711875.1"/>
    <property type="molecule type" value="Genomic_DNA"/>
</dbReference>
<protein>
    <submittedName>
        <fullName evidence="2">Fic family protein</fullName>
    </submittedName>
    <submittedName>
        <fullName evidence="1">Phosphocholine transferase AnkX</fullName>
        <ecNumber evidence="1">2.7.1.-</ecNumber>
    </submittedName>
</protein>
<comment type="caution">
    <text evidence="1">The sequence shown here is derived from an EMBL/GenBank/DDBJ whole genome shotgun (WGS) entry which is preliminary data.</text>
</comment>
<accession>A0A0Q9YPR0</accession>
<gene>
    <name evidence="1" type="primary">ankX_3</name>
    <name evidence="1" type="ORF">HT99x_00305</name>
    <name evidence="2" type="ORF">HT99x_010565</name>
</gene>
<reference evidence="1" key="1">
    <citation type="submission" date="2015-09" db="EMBL/GenBank/DDBJ databases">
        <title>Draft Genome Sequences of Two Novel Amoeba-resistant Intranuclear Bacteria, Candidatus Berkiella cookevillensis and Candidatus Berkiella aquae.</title>
        <authorList>
            <person name="Mehari Y.T."/>
            <person name="Arivett B.A."/>
            <person name="Farone A.L."/>
            <person name="Gunderson J.H."/>
            <person name="Farone M.B."/>
        </authorList>
    </citation>
    <scope>NUCLEOTIDE SEQUENCE [LARGE SCALE GENOMIC DNA]</scope>
    <source>
        <strain evidence="1">HT99</strain>
    </source>
</reference>
<dbReference type="AlphaFoldDB" id="A0A0Q9YPR0"/>
<sequence length="422" mass="48991">MIDENFYQKQGLHALLNQVKTAQNVDEFARKLFEHFPVESFWRFNVDGVKQSKDSWVGFEKREPGYLQGMQDAWIVMLKEIGSPITNEMLLHYHGIATHPVTMENLTPAHKGQWRTKDVYFDLIKTNSTVAGIVTLLNRLEAGDENFVLARDNLTVADEMELEELDLFNSHTFNKLYQEHLDYCVRRYGLEREKSDTPDYVKRRLAEFVFNSCYTFRTQHQSVYEISSDDAVIEEKQLTEPLDILMQQKSEHILRRYHKLITLCHDGEQKLRIIIETIQQLEQLHPFKDGNCRLFVMIMLNKLLIENGFPPCMLHDPNCFDAFTVDELTLEVIKGMQTFQAYTQGLVNDLDSHSLGQSTQLNDYFVGIHQQLKKALEAHFLSSQAEKTLTTLYDMNASQSKQSQDLVEGILKLHMKSGNTIK</sequence>
<dbReference type="GO" id="GO:0016740">
    <property type="term" value="F:transferase activity"/>
    <property type="evidence" value="ECO:0007669"/>
    <property type="project" value="UniProtKB-KW"/>
</dbReference>
<evidence type="ECO:0000313" key="2">
    <source>
        <dbReference type="EMBL" id="MCS5711875.1"/>
    </source>
</evidence>
<name>A0A0Q9YPR0_9GAMM</name>
<dbReference type="Gene3D" id="1.10.3290.10">
    <property type="entry name" value="Fido-like domain"/>
    <property type="match status" value="1"/>
</dbReference>
<evidence type="ECO:0000313" key="1">
    <source>
        <dbReference type="EMBL" id="KRG22764.1"/>
    </source>
</evidence>
<dbReference type="EMBL" id="LKAJ01000001">
    <property type="protein sequence ID" value="KRG22764.1"/>
    <property type="molecule type" value="Genomic_DNA"/>
</dbReference>
<dbReference type="Proteomes" id="UP000051497">
    <property type="component" value="Unassembled WGS sequence"/>
</dbReference>